<dbReference type="PROSITE" id="PS00059">
    <property type="entry name" value="ADH_ZINC"/>
    <property type="match status" value="1"/>
</dbReference>
<feature type="domain" description="Enoyl reductase (ER)" evidence="8">
    <location>
        <begin position="10"/>
        <end position="361"/>
    </location>
</feature>
<evidence type="ECO:0000256" key="3">
    <source>
        <dbReference type="ARBA" id="ARBA00022723"/>
    </source>
</evidence>
<keyword evidence="10" id="KW-1185">Reference proteome</keyword>
<dbReference type="Pfam" id="PF00107">
    <property type="entry name" value="ADH_zinc_N"/>
    <property type="match status" value="1"/>
</dbReference>
<dbReference type="Gene3D" id="3.90.180.10">
    <property type="entry name" value="Medium-chain alcohol dehydrogenases, catalytic domain"/>
    <property type="match status" value="1"/>
</dbReference>
<dbReference type="GO" id="GO:0008270">
    <property type="term" value="F:zinc ion binding"/>
    <property type="evidence" value="ECO:0007669"/>
    <property type="project" value="InterPro"/>
</dbReference>
<evidence type="ECO:0000256" key="7">
    <source>
        <dbReference type="RuleBase" id="RU361277"/>
    </source>
</evidence>
<dbReference type="Pfam" id="PF08240">
    <property type="entry name" value="ADH_N"/>
    <property type="match status" value="1"/>
</dbReference>
<evidence type="ECO:0000313" key="9">
    <source>
        <dbReference type="EMBL" id="KAA8904720.1"/>
    </source>
</evidence>
<evidence type="ECO:0000256" key="6">
    <source>
        <dbReference type="ARBA" id="ARBA00023027"/>
    </source>
</evidence>
<dbReference type="FunFam" id="3.40.50.720:FF:000068">
    <property type="entry name" value="Sorbitol dehydrogenase"/>
    <property type="match status" value="1"/>
</dbReference>
<gene>
    <name evidence="9" type="ORF">TRICI_005417</name>
</gene>
<comment type="similarity">
    <text evidence="2 7">Belongs to the zinc-containing alcohol dehydrogenase family.</text>
</comment>
<comment type="caution">
    <text evidence="9">The sequence shown here is derived from an EMBL/GenBank/DDBJ whole genome shotgun (WGS) entry which is preliminary data.</text>
</comment>
<reference evidence="9" key="1">
    <citation type="journal article" date="2019" name="G3 (Bethesda)">
        <title>Genome Assemblies of Two Rare Opportunistic Yeast Pathogens: Diutina rugosa (syn. Candida rugosa) and Trichomonascus ciferrii (syn. Candida ciferrii).</title>
        <authorList>
            <person name="Mixao V."/>
            <person name="Saus E."/>
            <person name="Hansen A.P."/>
            <person name="Lass-Florl C."/>
            <person name="Gabaldon T."/>
        </authorList>
    </citation>
    <scope>NUCLEOTIDE SEQUENCE</scope>
    <source>
        <strain evidence="9">CBS 4856</strain>
    </source>
</reference>
<dbReference type="InterPro" id="IPR013154">
    <property type="entry name" value="ADH-like_N"/>
</dbReference>
<dbReference type="SUPFAM" id="SSF51735">
    <property type="entry name" value="NAD(P)-binding Rossmann-fold domains"/>
    <property type="match status" value="1"/>
</dbReference>
<evidence type="ECO:0000256" key="1">
    <source>
        <dbReference type="ARBA" id="ARBA00001947"/>
    </source>
</evidence>
<name>A0A642USV6_9ASCO</name>
<dbReference type="AlphaFoldDB" id="A0A642USV6"/>
<dbReference type="VEuPathDB" id="FungiDB:TRICI_005417"/>
<comment type="cofactor">
    <cofactor evidence="1 7">
        <name>Zn(2+)</name>
        <dbReference type="ChEBI" id="CHEBI:29105"/>
    </cofactor>
</comment>
<sequence length="367" mass="38997">MSQIKASVLKQAHELAVEMRDLAAPGPNEVQVAVKSTTLCGSDMHYYHKGANGDFKVREPLSLGHESAGEVVAVGDNVSSLSAGDKVALEVGIPCGQCELCRKGRYNLCGTLKFRSSAKVFPHFQGTLQERINCPASWCHKLPESLSVENGALVEPLSVAIHAANRAQVVPGSTVLVLGAGAVGLFAAAMARICGATRIVIADIAKNRVEFAVNNGLATDSYVVPMKRASSVDEKLSNAREVAEDLNKLAGQYDYTFECTGVESCVQTGIFATKPGGKLLFVGMGNPIQTLHIGAAALREVDLIGVFRYANCYPTGISLMAQGMIPALDKFITHRVNGLDNVEQAFELAGKPEDKDGNLVIKVVVNN</sequence>
<keyword evidence="5" id="KW-0560">Oxidoreductase</keyword>
<evidence type="ECO:0000259" key="8">
    <source>
        <dbReference type="SMART" id="SM00829"/>
    </source>
</evidence>
<dbReference type="OrthoDB" id="5363962at2759"/>
<dbReference type="PANTHER" id="PTHR43161:SF25">
    <property type="entry name" value="ALCOHOL DEHYDROGENASE, PUTATIVE (AFU_ORTHOLOGUE AFUA_1G14390)-RELATED"/>
    <property type="match status" value="1"/>
</dbReference>
<dbReference type="SUPFAM" id="SSF50129">
    <property type="entry name" value="GroES-like"/>
    <property type="match status" value="1"/>
</dbReference>
<evidence type="ECO:0000256" key="4">
    <source>
        <dbReference type="ARBA" id="ARBA00022833"/>
    </source>
</evidence>
<evidence type="ECO:0000256" key="2">
    <source>
        <dbReference type="ARBA" id="ARBA00008072"/>
    </source>
</evidence>
<dbReference type="GO" id="GO:0003939">
    <property type="term" value="F:L-iditol 2-dehydrogenase (NAD+) activity"/>
    <property type="evidence" value="ECO:0007669"/>
    <property type="project" value="TreeGrafter"/>
</dbReference>
<dbReference type="InterPro" id="IPR036291">
    <property type="entry name" value="NAD(P)-bd_dom_sf"/>
</dbReference>
<keyword evidence="4 7" id="KW-0862">Zinc</keyword>
<dbReference type="Gene3D" id="3.40.50.720">
    <property type="entry name" value="NAD(P)-binding Rossmann-like Domain"/>
    <property type="match status" value="1"/>
</dbReference>
<evidence type="ECO:0000256" key="5">
    <source>
        <dbReference type="ARBA" id="ARBA00023002"/>
    </source>
</evidence>
<organism evidence="9 10">
    <name type="scientific">Trichomonascus ciferrii</name>
    <dbReference type="NCBI Taxonomy" id="44093"/>
    <lineage>
        <taxon>Eukaryota</taxon>
        <taxon>Fungi</taxon>
        <taxon>Dikarya</taxon>
        <taxon>Ascomycota</taxon>
        <taxon>Saccharomycotina</taxon>
        <taxon>Dipodascomycetes</taxon>
        <taxon>Dipodascales</taxon>
        <taxon>Trichomonascaceae</taxon>
        <taxon>Trichomonascus</taxon>
        <taxon>Trichomonascus ciferrii complex</taxon>
    </lineage>
</organism>
<dbReference type="InterPro" id="IPR045306">
    <property type="entry name" value="SDH-like"/>
</dbReference>
<accession>A0A642USV6</accession>
<dbReference type="InterPro" id="IPR002328">
    <property type="entry name" value="ADH_Zn_CS"/>
</dbReference>
<evidence type="ECO:0000313" key="10">
    <source>
        <dbReference type="Proteomes" id="UP000761534"/>
    </source>
</evidence>
<keyword evidence="3 7" id="KW-0479">Metal-binding</keyword>
<dbReference type="SMART" id="SM00829">
    <property type="entry name" value="PKS_ER"/>
    <property type="match status" value="1"/>
</dbReference>
<proteinExistence type="inferred from homology"/>
<dbReference type="EMBL" id="SWFS01000425">
    <property type="protein sequence ID" value="KAA8904720.1"/>
    <property type="molecule type" value="Genomic_DNA"/>
</dbReference>
<dbReference type="Proteomes" id="UP000761534">
    <property type="component" value="Unassembled WGS sequence"/>
</dbReference>
<keyword evidence="6" id="KW-0520">NAD</keyword>
<dbReference type="CDD" id="cd05285">
    <property type="entry name" value="sorbitol_DH"/>
    <property type="match status" value="1"/>
</dbReference>
<dbReference type="GO" id="GO:0006062">
    <property type="term" value="P:sorbitol catabolic process"/>
    <property type="evidence" value="ECO:0007669"/>
    <property type="project" value="TreeGrafter"/>
</dbReference>
<dbReference type="InterPro" id="IPR011032">
    <property type="entry name" value="GroES-like_sf"/>
</dbReference>
<dbReference type="InterPro" id="IPR013149">
    <property type="entry name" value="ADH-like_C"/>
</dbReference>
<dbReference type="InterPro" id="IPR020843">
    <property type="entry name" value="ER"/>
</dbReference>
<protein>
    <recommendedName>
        <fullName evidence="8">Enoyl reductase (ER) domain-containing protein</fullName>
    </recommendedName>
</protein>
<dbReference type="PANTHER" id="PTHR43161">
    <property type="entry name" value="SORBITOL DEHYDROGENASE"/>
    <property type="match status" value="1"/>
</dbReference>